<dbReference type="Pfam" id="PF14333">
    <property type="entry name" value="DUF4389"/>
    <property type="match status" value="2"/>
</dbReference>
<feature type="region of interest" description="Disordered" evidence="1">
    <location>
        <begin position="522"/>
        <end position="542"/>
    </location>
</feature>
<feature type="transmembrane region" description="Helical" evidence="2">
    <location>
        <begin position="339"/>
        <end position="362"/>
    </location>
</feature>
<feature type="region of interest" description="Disordered" evidence="1">
    <location>
        <begin position="1"/>
        <end position="27"/>
    </location>
</feature>
<dbReference type="AlphaFoldDB" id="A0A4R8ZDD8"/>
<sequence length="542" mass="56781">MSNLNSPTRPALPPSDSAPTTPGRVRSGTGPGAIIMLVLGTVLGMVGAGMLSGGTSLAVATAAQGNDGYFTSKAETFTTDSSAITSPNFDIGRDFNVPTGVGFNLATLRLQASNVATDRDVFIGIAPRADVDAYLADVNHSELRDVQTSPFRVDYLDVPGTQTPPAPADQTFWTESAAGSGAQEIIWKPAAGDWSVVVMNADARPGIAVNLAAGVHTDLLGPISMGLVLGGGILFLLGVLLVVFGAIGLGRRLTPTPGAPGAFGDAGAPVQPPAFGRVDATGPVAPQRVARAATALQASVLGASDSVKPVYPSALTGDLDPVLSRGLWLIKWLLAVPHFVLLAGLWFAFLVTTVVAAFAILFTGRYPRSIFHFNVGVLRWSWRVLFYAYSALGTDRYPPFTLARTDYPADFDVEYPERLSRGLVLVKSWLLAIPHLVLLTVLVGGGAAGAYPWRGDGGAGAGGTDGVSLLGILVVVAGVILLFTGRYQRPLFNVIMGVNRWVFRVVTYTALLRDEYPPFRLDQGPTEPATETAAQTPAGSTL</sequence>
<organism evidence="3 4">
    <name type="scientific">Cryobacterium lyxosi</name>
    <dbReference type="NCBI Taxonomy" id="1259228"/>
    <lineage>
        <taxon>Bacteria</taxon>
        <taxon>Bacillati</taxon>
        <taxon>Actinomycetota</taxon>
        <taxon>Actinomycetes</taxon>
        <taxon>Micrococcales</taxon>
        <taxon>Microbacteriaceae</taxon>
        <taxon>Cryobacterium</taxon>
    </lineage>
</organism>
<feature type="compositionally biased region" description="Low complexity" evidence="1">
    <location>
        <begin position="523"/>
        <end position="542"/>
    </location>
</feature>
<gene>
    <name evidence="3" type="ORF">E3T27_11550</name>
</gene>
<dbReference type="InterPro" id="IPR025498">
    <property type="entry name" value="DUF4389"/>
</dbReference>
<feature type="transmembrane region" description="Helical" evidence="2">
    <location>
        <begin position="466"/>
        <end position="483"/>
    </location>
</feature>
<dbReference type="RefSeq" id="WP_134572880.1">
    <property type="nucleotide sequence ID" value="NZ_SOGT01000012.1"/>
</dbReference>
<feature type="transmembrane region" description="Helical" evidence="2">
    <location>
        <begin position="32"/>
        <end position="51"/>
    </location>
</feature>
<accession>A0A4R8ZDD8</accession>
<keyword evidence="2" id="KW-1133">Transmembrane helix</keyword>
<protein>
    <submittedName>
        <fullName evidence="3">DUF4389 domain-containing protein</fullName>
    </submittedName>
</protein>
<evidence type="ECO:0000313" key="4">
    <source>
        <dbReference type="Proteomes" id="UP000298424"/>
    </source>
</evidence>
<evidence type="ECO:0000256" key="2">
    <source>
        <dbReference type="SAM" id="Phobius"/>
    </source>
</evidence>
<proteinExistence type="predicted"/>
<feature type="transmembrane region" description="Helical" evidence="2">
    <location>
        <begin position="227"/>
        <end position="247"/>
    </location>
</feature>
<keyword evidence="2" id="KW-0472">Membrane</keyword>
<evidence type="ECO:0000313" key="3">
    <source>
        <dbReference type="EMBL" id="TFD25372.1"/>
    </source>
</evidence>
<keyword evidence="4" id="KW-1185">Reference proteome</keyword>
<dbReference type="Proteomes" id="UP000298424">
    <property type="component" value="Unassembled WGS sequence"/>
</dbReference>
<dbReference type="OrthoDB" id="156718at2"/>
<name>A0A4R8ZDD8_9MICO</name>
<feature type="transmembrane region" description="Helical" evidence="2">
    <location>
        <begin position="428"/>
        <end position="451"/>
    </location>
</feature>
<keyword evidence="2" id="KW-0812">Transmembrane</keyword>
<reference evidence="3 4" key="1">
    <citation type="submission" date="2019-03" db="EMBL/GenBank/DDBJ databases">
        <title>Genomics of glacier-inhabiting Cryobacterium strains.</title>
        <authorList>
            <person name="Liu Q."/>
            <person name="Xin Y.-H."/>
        </authorList>
    </citation>
    <scope>NUCLEOTIDE SEQUENCE [LARGE SCALE GENOMIC DNA]</scope>
    <source>
        <strain evidence="3 4">TMT1-1</strain>
    </source>
</reference>
<dbReference type="EMBL" id="SOGT01000012">
    <property type="protein sequence ID" value="TFD25372.1"/>
    <property type="molecule type" value="Genomic_DNA"/>
</dbReference>
<comment type="caution">
    <text evidence="3">The sequence shown here is derived from an EMBL/GenBank/DDBJ whole genome shotgun (WGS) entry which is preliminary data.</text>
</comment>
<evidence type="ECO:0000256" key="1">
    <source>
        <dbReference type="SAM" id="MobiDB-lite"/>
    </source>
</evidence>